<dbReference type="AlphaFoldDB" id="A0A2V2A5H1"/>
<comment type="caution">
    <text evidence="1">The sequence shown here is derived from an EMBL/GenBank/DDBJ whole genome shotgun (WGS) entry which is preliminary data.</text>
</comment>
<evidence type="ECO:0000313" key="2">
    <source>
        <dbReference type="Proteomes" id="UP000245655"/>
    </source>
</evidence>
<organism evidence="1 2">
    <name type="scientific">Psychrobacter immobilis</name>
    <dbReference type="NCBI Taxonomy" id="498"/>
    <lineage>
        <taxon>Bacteria</taxon>
        <taxon>Pseudomonadati</taxon>
        <taxon>Pseudomonadota</taxon>
        <taxon>Gammaproteobacteria</taxon>
        <taxon>Moraxellales</taxon>
        <taxon>Moraxellaceae</taxon>
        <taxon>Psychrobacter</taxon>
    </lineage>
</organism>
<name>A0A2V2A5H1_PSYIM</name>
<evidence type="ECO:0000313" key="1">
    <source>
        <dbReference type="EMBL" id="PWK14672.1"/>
    </source>
</evidence>
<accession>A0A2V2A5H1</accession>
<gene>
    <name evidence="1" type="ORF">C8D84_102147</name>
</gene>
<reference evidence="1 2" key="1">
    <citation type="submission" date="2018-05" db="EMBL/GenBank/DDBJ databases">
        <title>Genomic Encyclopedia of Type Strains, Phase IV (KMG-IV): sequencing the most valuable type-strain genomes for metagenomic binning, comparative biology and taxonomic classification.</title>
        <authorList>
            <person name="Goeker M."/>
        </authorList>
    </citation>
    <scope>NUCLEOTIDE SEQUENCE [LARGE SCALE GENOMIC DNA]</scope>
    <source>
        <strain evidence="1 2">DSM 7229</strain>
    </source>
</reference>
<sequence>MLYRISVLTSMMMASKRSNIDLQRIAQYQ</sequence>
<protein>
    <submittedName>
        <fullName evidence="1">Uncharacterized protein</fullName>
    </submittedName>
</protein>
<proteinExistence type="predicted"/>
<keyword evidence="2" id="KW-1185">Reference proteome</keyword>
<dbReference type="EMBL" id="QGGM01000002">
    <property type="protein sequence ID" value="PWK14672.1"/>
    <property type="molecule type" value="Genomic_DNA"/>
</dbReference>
<dbReference type="Proteomes" id="UP000245655">
    <property type="component" value="Unassembled WGS sequence"/>
</dbReference>